<dbReference type="PANTHER" id="PTHR11161">
    <property type="entry name" value="O-ACYLTRANSFERASE"/>
    <property type="match status" value="1"/>
</dbReference>
<evidence type="ECO:0000313" key="3">
    <source>
        <dbReference type="EMBL" id="KFM75360.1"/>
    </source>
</evidence>
<feature type="transmembrane region" description="Helical" evidence="1">
    <location>
        <begin position="84"/>
        <end position="104"/>
    </location>
</feature>
<dbReference type="OMA" id="CAIMRSC"/>
<dbReference type="OrthoDB" id="6414878at2759"/>
<dbReference type="InterPro" id="IPR052728">
    <property type="entry name" value="O2_lipid_transport_reg"/>
</dbReference>
<keyword evidence="1" id="KW-0472">Membrane</keyword>
<keyword evidence="1" id="KW-1133">Transmembrane helix</keyword>
<dbReference type="PANTHER" id="PTHR11161:SF0">
    <property type="entry name" value="O-ACYLTRANSFERASE LIKE PROTEIN"/>
    <property type="match status" value="1"/>
</dbReference>
<keyword evidence="4" id="KW-1185">Reference proteome</keyword>
<dbReference type="EMBL" id="KK119316">
    <property type="protein sequence ID" value="KFM75360.1"/>
    <property type="molecule type" value="Genomic_DNA"/>
</dbReference>
<feature type="non-terminal residue" evidence="3">
    <location>
        <position position="141"/>
    </location>
</feature>
<dbReference type="Proteomes" id="UP000054359">
    <property type="component" value="Unassembled WGS sequence"/>
</dbReference>
<organism evidence="3 4">
    <name type="scientific">Stegodyphus mimosarum</name>
    <name type="common">African social velvet spider</name>
    <dbReference type="NCBI Taxonomy" id="407821"/>
    <lineage>
        <taxon>Eukaryota</taxon>
        <taxon>Metazoa</taxon>
        <taxon>Ecdysozoa</taxon>
        <taxon>Arthropoda</taxon>
        <taxon>Chelicerata</taxon>
        <taxon>Arachnida</taxon>
        <taxon>Araneae</taxon>
        <taxon>Araneomorphae</taxon>
        <taxon>Entelegynae</taxon>
        <taxon>Eresoidea</taxon>
        <taxon>Eresidae</taxon>
        <taxon>Stegodyphus</taxon>
    </lineage>
</organism>
<feature type="transmembrane region" description="Helical" evidence="1">
    <location>
        <begin position="42"/>
        <end position="64"/>
    </location>
</feature>
<accession>A0A087UDC1</accession>
<feature type="domain" description="Acyltransferase 3" evidence="2">
    <location>
        <begin position="1"/>
        <end position="129"/>
    </location>
</feature>
<evidence type="ECO:0000313" key="4">
    <source>
        <dbReference type="Proteomes" id="UP000054359"/>
    </source>
</evidence>
<dbReference type="GO" id="GO:0016747">
    <property type="term" value="F:acyltransferase activity, transferring groups other than amino-acyl groups"/>
    <property type="evidence" value="ECO:0007669"/>
    <property type="project" value="InterPro"/>
</dbReference>
<keyword evidence="1" id="KW-0812">Transmembrane</keyword>
<protein>
    <recommendedName>
        <fullName evidence="2">Acyltransferase 3 domain-containing protein</fullName>
    </recommendedName>
</protein>
<gene>
    <name evidence="3" type="ORF">X975_09374</name>
</gene>
<reference evidence="3 4" key="1">
    <citation type="submission" date="2013-11" db="EMBL/GenBank/DDBJ databases">
        <title>Genome sequencing of Stegodyphus mimosarum.</title>
        <authorList>
            <person name="Bechsgaard J."/>
        </authorList>
    </citation>
    <scope>NUCLEOTIDE SEQUENCE [LARGE SCALE GENOMIC DNA]</scope>
</reference>
<dbReference type="AlphaFoldDB" id="A0A087UDC1"/>
<name>A0A087UDC1_STEMI</name>
<dbReference type="Pfam" id="PF01757">
    <property type="entry name" value="Acyl_transf_3"/>
    <property type="match status" value="1"/>
</dbReference>
<evidence type="ECO:0000259" key="2">
    <source>
        <dbReference type="Pfam" id="PF01757"/>
    </source>
</evidence>
<sequence>MRVLSMVWVVLVHTYGFSHKQSFSRMKNAQSALDEVTFGTIINAWVIVDTFFVLGAFLVAHSNLKTLEKDNGRLNYLRYYVHRVWRLTPPVAGCLLIMFLLPLLGSGPLWKDVIGHEVGNCEKYWWQALIIPINTWTHFDD</sequence>
<evidence type="ECO:0000256" key="1">
    <source>
        <dbReference type="SAM" id="Phobius"/>
    </source>
</evidence>
<proteinExistence type="predicted"/>
<dbReference type="InterPro" id="IPR002656">
    <property type="entry name" value="Acyl_transf_3_dom"/>
</dbReference>